<name>A0A0B2R5K1_GLYSO</name>
<accession>A0A0B2R5K1</accession>
<reference evidence="1" key="1">
    <citation type="submission" date="2014-07" db="EMBL/GenBank/DDBJ databases">
        <title>Identification of a novel salt tolerance gene in wild soybean by whole-genome sequencing.</title>
        <authorList>
            <person name="Lam H.-M."/>
            <person name="Qi X."/>
            <person name="Li M.-W."/>
            <person name="Liu X."/>
            <person name="Xie M."/>
            <person name="Ni M."/>
            <person name="Xu X."/>
        </authorList>
    </citation>
    <scope>NUCLEOTIDE SEQUENCE [LARGE SCALE GENOMIC DNA]</scope>
    <source>
        <tissue evidence="1">Root</tissue>
    </source>
</reference>
<dbReference type="Proteomes" id="UP000053555">
    <property type="component" value="Unassembled WGS sequence"/>
</dbReference>
<dbReference type="AlphaFoldDB" id="A0A0B2R5K1"/>
<proteinExistence type="predicted"/>
<sequence length="63" mass="6947">MLKTIFRLTGSVAFDTQVDLGGEQHCCWTNAVSNLTSGQRSIQEQIQIREGAGNTEEEVMFLG</sequence>
<protein>
    <submittedName>
        <fullName evidence="1">Uncharacterized protein</fullName>
    </submittedName>
</protein>
<gene>
    <name evidence="1" type="ORF">glysoja_025689</name>
</gene>
<dbReference type="EMBL" id="KN652317">
    <property type="protein sequence ID" value="KHN28895.1"/>
    <property type="molecule type" value="Genomic_DNA"/>
</dbReference>
<evidence type="ECO:0000313" key="1">
    <source>
        <dbReference type="EMBL" id="KHN28895.1"/>
    </source>
</evidence>
<organism evidence="1">
    <name type="scientific">Glycine soja</name>
    <name type="common">Wild soybean</name>
    <dbReference type="NCBI Taxonomy" id="3848"/>
    <lineage>
        <taxon>Eukaryota</taxon>
        <taxon>Viridiplantae</taxon>
        <taxon>Streptophyta</taxon>
        <taxon>Embryophyta</taxon>
        <taxon>Tracheophyta</taxon>
        <taxon>Spermatophyta</taxon>
        <taxon>Magnoliopsida</taxon>
        <taxon>eudicotyledons</taxon>
        <taxon>Gunneridae</taxon>
        <taxon>Pentapetalae</taxon>
        <taxon>rosids</taxon>
        <taxon>fabids</taxon>
        <taxon>Fabales</taxon>
        <taxon>Fabaceae</taxon>
        <taxon>Papilionoideae</taxon>
        <taxon>50 kb inversion clade</taxon>
        <taxon>NPAAA clade</taxon>
        <taxon>indigoferoid/millettioid clade</taxon>
        <taxon>Phaseoleae</taxon>
        <taxon>Glycine</taxon>
        <taxon>Glycine subgen. Soja</taxon>
    </lineage>
</organism>